<name>A0ABR6ZML1_9BURK</name>
<dbReference type="EMBL" id="JACOGF010000002">
    <property type="protein sequence ID" value="MBC3916829.1"/>
    <property type="molecule type" value="Genomic_DNA"/>
</dbReference>
<comment type="caution">
    <text evidence="1">The sequence shown here is derived from an EMBL/GenBank/DDBJ whole genome shotgun (WGS) entry which is preliminary data.</text>
</comment>
<accession>A0ABR6ZML1</accession>
<keyword evidence="2" id="KW-1185">Reference proteome</keyword>
<proteinExistence type="predicted"/>
<organism evidence="1 2">
    <name type="scientific">Undibacterium hunanense</name>
    <dbReference type="NCBI Taxonomy" id="2762292"/>
    <lineage>
        <taxon>Bacteria</taxon>
        <taxon>Pseudomonadati</taxon>
        <taxon>Pseudomonadota</taxon>
        <taxon>Betaproteobacteria</taxon>
        <taxon>Burkholderiales</taxon>
        <taxon>Oxalobacteraceae</taxon>
        <taxon>Undibacterium</taxon>
    </lineage>
</organism>
<dbReference type="Proteomes" id="UP000650424">
    <property type="component" value="Unassembled WGS sequence"/>
</dbReference>
<dbReference type="RefSeq" id="WP_186946063.1">
    <property type="nucleotide sequence ID" value="NZ_JACOGF010000002.1"/>
</dbReference>
<reference evidence="1 2" key="1">
    <citation type="submission" date="2020-08" db="EMBL/GenBank/DDBJ databases">
        <title>Novel species isolated from subtropical streams in China.</title>
        <authorList>
            <person name="Lu H."/>
        </authorList>
    </citation>
    <scope>NUCLEOTIDE SEQUENCE [LARGE SCALE GENOMIC DNA]</scope>
    <source>
        <strain evidence="1 2">CY18W</strain>
    </source>
</reference>
<gene>
    <name evidence="1" type="ORF">H8L32_05020</name>
</gene>
<protein>
    <submittedName>
        <fullName evidence="1">Uncharacterized protein</fullName>
    </submittedName>
</protein>
<sequence length="108" mass="12434">MTARCICNTTVNATAPATVREKCALIMNSTTATAYFCKKIILFFKLETVVKIRYLSHENDGQFPPQVSIADDLRHFPERNERISVKTWQEMLRFTTCRTEPIQTISMT</sequence>
<evidence type="ECO:0000313" key="1">
    <source>
        <dbReference type="EMBL" id="MBC3916829.1"/>
    </source>
</evidence>
<evidence type="ECO:0000313" key="2">
    <source>
        <dbReference type="Proteomes" id="UP000650424"/>
    </source>
</evidence>